<sequence>MRSEIVLPEPGAERVPWRSVLMPLLVYGFFIVVLWFLFQQVEHQKGSRGGILALGALGLFRYGWLTVNLVRSYIYRFVAFPRMRRAADAIQQPYPEQVHFIIPTFKEKPWVTKEMLISVTREAASIPSLVRLYITTGGPDEDVIVRDVLAKCPPNPRLSVYMMRQAGKRYGMAYALRAAARTNLGEPSSVVILMDGDTLLGNGILRKSLPFFALRPKVGGITTNNIAVTNGPQWYRDWYTLRFSLRNRYMCSTSLSGKVLTLTGRFSFIRSEIALSDEFIERVEKDSIDDWVYGRIEFKTGDDKSTWFTLLKNGWEMLYLPDTYIYCLENAGDKPFRESVGKMRRWFGNMLRNNGRALALGWNKVGFFAWFSLLDQRISMWTSLVLPTGVLILIFTESPFVVVYFALWVLYTRLIYLCALVVEGHRMSNWDLPLLLYQQWVGSFIKIQTFSDLRRQKWGAARGDARNMRDRFGALQTTLWFGIFGLIVALLVLS</sequence>
<comment type="subcellular location">
    <subcellularLocation>
        <location evidence="1">Cell membrane</location>
    </subcellularLocation>
</comment>
<dbReference type="Proteomes" id="UP000076023">
    <property type="component" value="Unassembled WGS sequence"/>
</dbReference>
<organism evidence="7 8">
    <name type="scientific">Terrimicrobium sacchariphilum</name>
    <dbReference type="NCBI Taxonomy" id="690879"/>
    <lineage>
        <taxon>Bacteria</taxon>
        <taxon>Pseudomonadati</taxon>
        <taxon>Verrucomicrobiota</taxon>
        <taxon>Terrimicrobiia</taxon>
        <taxon>Terrimicrobiales</taxon>
        <taxon>Terrimicrobiaceae</taxon>
        <taxon>Terrimicrobium</taxon>
    </lineage>
</organism>
<keyword evidence="4 7" id="KW-0808">Transferase</keyword>
<feature type="transmembrane region" description="Helical" evidence="6">
    <location>
        <begin position="472"/>
        <end position="493"/>
    </location>
</feature>
<evidence type="ECO:0000313" key="8">
    <source>
        <dbReference type="Proteomes" id="UP000076023"/>
    </source>
</evidence>
<name>A0A146G5V0_TERSA</name>
<dbReference type="AlphaFoldDB" id="A0A146G5V0"/>
<feature type="transmembrane region" description="Helical" evidence="6">
    <location>
        <begin position="50"/>
        <end position="74"/>
    </location>
</feature>
<evidence type="ECO:0000256" key="6">
    <source>
        <dbReference type="SAM" id="Phobius"/>
    </source>
</evidence>
<keyword evidence="5 6" id="KW-0472">Membrane</keyword>
<evidence type="ECO:0000313" key="7">
    <source>
        <dbReference type="EMBL" id="GAT32970.1"/>
    </source>
</evidence>
<reference evidence="8" key="1">
    <citation type="journal article" date="2017" name="Genome Announc.">
        <title>Draft Genome Sequence of Terrimicrobium sacchariphilum NM-5T, a Facultative Anaerobic Soil Bacterium of the Class Spartobacteria.</title>
        <authorList>
            <person name="Qiu Y.L."/>
            <person name="Tourlousse D.M."/>
            <person name="Matsuura N."/>
            <person name="Ohashi A."/>
            <person name="Sekiguchi Y."/>
        </authorList>
    </citation>
    <scope>NUCLEOTIDE SEQUENCE [LARGE SCALE GENOMIC DNA]</scope>
    <source>
        <strain evidence="8">NM-5</strain>
    </source>
</reference>
<dbReference type="Gene3D" id="3.90.550.10">
    <property type="entry name" value="Spore Coat Polysaccharide Biosynthesis Protein SpsA, Chain A"/>
    <property type="match status" value="1"/>
</dbReference>
<dbReference type="GO" id="GO:0050501">
    <property type="term" value="F:hyaluronan synthase activity"/>
    <property type="evidence" value="ECO:0007669"/>
    <property type="project" value="TreeGrafter"/>
</dbReference>
<keyword evidence="2" id="KW-1003">Cell membrane</keyword>
<dbReference type="OrthoDB" id="6964257at2"/>
<dbReference type="PANTHER" id="PTHR22913:SF12">
    <property type="entry name" value="MANNURONAN SYNTHASE"/>
    <property type="match status" value="1"/>
</dbReference>
<proteinExistence type="predicted"/>
<protein>
    <submittedName>
        <fullName evidence="7">Glycosyltransferase Alg8</fullName>
    </submittedName>
</protein>
<evidence type="ECO:0000256" key="5">
    <source>
        <dbReference type="ARBA" id="ARBA00023136"/>
    </source>
</evidence>
<accession>A0A146G5V0</accession>
<dbReference type="PANTHER" id="PTHR22913">
    <property type="entry name" value="HYALURONAN SYNTHASE"/>
    <property type="match status" value="1"/>
</dbReference>
<evidence type="ECO:0000256" key="4">
    <source>
        <dbReference type="ARBA" id="ARBA00022679"/>
    </source>
</evidence>
<gene>
    <name evidence="7" type="ORF">TSACC_21374</name>
</gene>
<dbReference type="InParanoid" id="A0A146G5V0"/>
<feature type="transmembrane region" description="Helical" evidence="6">
    <location>
        <begin position="20"/>
        <end position="38"/>
    </location>
</feature>
<evidence type="ECO:0000256" key="1">
    <source>
        <dbReference type="ARBA" id="ARBA00004236"/>
    </source>
</evidence>
<dbReference type="GO" id="GO:0085029">
    <property type="term" value="P:extracellular matrix assembly"/>
    <property type="evidence" value="ECO:0007669"/>
    <property type="project" value="TreeGrafter"/>
</dbReference>
<keyword evidence="6" id="KW-0812">Transmembrane</keyword>
<dbReference type="GO" id="GO:0030213">
    <property type="term" value="P:hyaluronan biosynthetic process"/>
    <property type="evidence" value="ECO:0007669"/>
    <property type="project" value="TreeGrafter"/>
</dbReference>
<keyword evidence="8" id="KW-1185">Reference proteome</keyword>
<evidence type="ECO:0000256" key="3">
    <source>
        <dbReference type="ARBA" id="ARBA00022676"/>
    </source>
</evidence>
<dbReference type="GO" id="GO:0005886">
    <property type="term" value="C:plasma membrane"/>
    <property type="evidence" value="ECO:0007669"/>
    <property type="project" value="UniProtKB-SubCell"/>
</dbReference>
<evidence type="ECO:0000256" key="2">
    <source>
        <dbReference type="ARBA" id="ARBA00022475"/>
    </source>
</evidence>
<dbReference type="EMBL" id="BDCO01000002">
    <property type="protein sequence ID" value="GAT32970.1"/>
    <property type="molecule type" value="Genomic_DNA"/>
</dbReference>
<dbReference type="SUPFAM" id="SSF53448">
    <property type="entry name" value="Nucleotide-diphospho-sugar transferases"/>
    <property type="match status" value="1"/>
</dbReference>
<keyword evidence="6" id="KW-1133">Transmembrane helix</keyword>
<dbReference type="Pfam" id="PF13641">
    <property type="entry name" value="Glyco_tranf_2_3"/>
    <property type="match status" value="1"/>
</dbReference>
<dbReference type="InterPro" id="IPR029044">
    <property type="entry name" value="Nucleotide-diphossugar_trans"/>
</dbReference>
<comment type="caution">
    <text evidence="7">The sequence shown here is derived from an EMBL/GenBank/DDBJ whole genome shotgun (WGS) entry which is preliminary data.</text>
</comment>
<dbReference type="STRING" id="690879.TSACC_21374"/>
<keyword evidence="3" id="KW-0328">Glycosyltransferase</keyword>